<dbReference type="InterPro" id="IPR036318">
    <property type="entry name" value="FAD-bd_PCMH-like_sf"/>
</dbReference>
<dbReference type="InterPro" id="IPR044751">
    <property type="entry name" value="Ion_transp-like_CBS"/>
</dbReference>
<dbReference type="InterPro" id="IPR046342">
    <property type="entry name" value="CBS_dom_sf"/>
</dbReference>
<name>A0A2S6HZI5_9FIRM</name>
<dbReference type="SUPFAM" id="SSF56176">
    <property type="entry name" value="FAD-binding/transporter-associated domain-like"/>
    <property type="match status" value="1"/>
</dbReference>
<evidence type="ECO:0000256" key="5">
    <source>
        <dbReference type="ARBA" id="ARBA00022989"/>
    </source>
</evidence>
<dbReference type="Pfam" id="PF03471">
    <property type="entry name" value="CorC_HlyC"/>
    <property type="match status" value="1"/>
</dbReference>
<evidence type="ECO:0000259" key="11">
    <source>
        <dbReference type="PROSITE" id="PS51371"/>
    </source>
</evidence>
<evidence type="ECO:0000313" key="13">
    <source>
        <dbReference type="EMBL" id="PPK83574.1"/>
    </source>
</evidence>
<evidence type="ECO:0000256" key="9">
    <source>
        <dbReference type="PROSITE-ProRule" id="PRU01193"/>
    </source>
</evidence>
<dbReference type="InterPro" id="IPR002550">
    <property type="entry name" value="CNNM"/>
</dbReference>
<evidence type="ECO:0000256" key="3">
    <source>
        <dbReference type="ARBA" id="ARBA00022692"/>
    </source>
</evidence>
<dbReference type="InterPro" id="IPR000644">
    <property type="entry name" value="CBS_dom"/>
</dbReference>
<dbReference type="GO" id="GO:0005886">
    <property type="term" value="C:plasma membrane"/>
    <property type="evidence" value="ECO:0007669"/>
    <property type="project" value="TreeGrafter"/>
</dbReference>
<keyword evidence="6 8" id="KW-0129">CBS domain</keyword>
<feature type="transmembrane region" description="Helical" evidence="10">
    <location>
        <begin position="6"/>
        <end position="29"/>
    </location>
</feature>
<dbReference type="Pfam" id="PF00571">
    <property type="entry name" value="CBS"/>
    <property type="match status" value="2"/>
</dbReference>
<keyword evidence="5 9" id="KW-1133">Transmembrane helix</keyword>
<feature type="transmembrane region" description="Helical" evidence="10">
    <location>
        <begin position="92"/>
        <end position="110"/>
    </location>
</feature>
<reference evidence="13 14" key="1">
    <citation type="submission" date="2018-02" db="EMBL/GenBank/DDBJ databases">
        <title>Genomic Encyclopedia of Archaeal and Bacterial Type Strains, Phase II (KMG-II): from individual species to whole genera.</title>
        <authorList>
            <person name="Goeker M."/>
        </authorList>
    </citation>
    <scope>NUCLEOTIDE SEQUENCE [LARGE SCALE GENOMIC DNA]</scope>
    <source>
        <strain evidence="13 14">DSM 3808</strain>
    </source>
</reference>
<dbReference type="Gene3D" id="3.10.580.10">
    <property type="entry name" value="CBS-domain"/>
    <property type="match status" value="1"/>
</dbReference>
<organism evidence="13 14">
    <name type="scientific">Lacrimispora xylanisolvens</name>
    <dbReference type="NCBI Taxonomy" id="384636"/>
    <lineage>
        <taxon>Bacteria</taxon>
        <taxon>Bacillati</taxon>
        <taxon>Bacillota</taxon>
        <taxon>Clostridia</taxon>
        <taxon>Lachnospirales</taxon>
        <taxon>Lachnospiraceae</taxon>
        <taxon>Lacrimispora</taxon>
    </lineage>
</organism>
<dbReference type="InterPro" id="IPR005170">
    <property type="entry name" value="Transptr-assoc_dom"/>
</dbReference>
<comment type="similarity">
    <text evidence="2">Belongs to the UPF0053 family.</text>
</comment>
<dbReference type="Pfam" id="PF01595">
    <property type="entry name" value="CNNM"/>
    <property type="match status" value="1"/>
</dbReference>
<dbReference type="PROSITE" id="PS51371">
    <property type="entry name" value="CBS"/>
    <property type="match status" value="2"/>
</dbReference>
<gene>
    <name evidence="13" type="ORF">BXY41_101638</name>
</gene>
<dbReference type="PANTHER" id="PTHR22777">
    <property type="entry name" value="HEMOLYSIN-RELATED"/>
    <property type="match status" value="1"/>
</dbReference>
<feature type="domain" description="CBS" evidence="11">
    <location>
        <begin position="208"/>
        <end position="268"/>
    </location>
</feature>
<comment type="caution">
    <text evidence="13">The sequence shown here is derived from an EMBL/GenBank/DDBJ whole genome shotgun (WGS) entry which is preliminary data.</text>
</comment>
<comment type="subcellular location">
    <subcellularLocation>
        <location evidence="1">Membrane</location>
        <topology evidence="1">Multi-pass membrane protein</topology>
    </subcellularLocation>
</comment>
<dbReference type="Proteomes" id="UP000237749">
    <property type="component" value="Unassembled WGS sequence"/>
</dbReference>
<dbReference type="EMBL" id="PTJA01000001">
    <property type="protein sequence ID" value="PPK83574.1"/>
    <property type="molecule type" value="Genomic_DNA"/>
</dbReference>
<accession>A0A2S6HZI5</accession>
<dbReference type="CDD" id="cd04590">
    <property type="entry name" value="CBS_pair_CorC_HlyC_assoc"/>
    <property type="match status" value="1"/>
</dbReference>
<dbReference type="OrthoDB" id="9798188at2"/>
<dbReference type="GO" id="GO:0050660">
    <property type="term" value="F:flavin adenine dinucleotide binding"/>
    <property type="evidence" value="ECO:0007669"/>
    <property type="project" value="InterPro"/>
</dbReference>
<evidence type="ECO:0000313" key="14">
    <source>
        <dbReference type="Proteomes" id="UP000237749"/>
    </source>
</evidence>
<dbReference type="FunFam" id="3.10.580.10:FF:000002">
    <property type="entry name" value="Magnesium/cobalt efflux protein CorC"/>
    <property type="match status" value="1"/>
</dbReference>
<dbReference type="RefSeq" id="WP_104434504.1">
    <property type="nucleotide sequence ID" value="NZ_PTJA01000001.1"/>
</dbReference>
<dbReference type="PROSITE" id="PS51846">
    <property type="entry name" value="CNNM"/>
    <property type="match status" value="1"/>
</dbReference>
<feature type="domain" description="CBS" evidence="11">
    <location>
        <begin position="271"/>
        <end position="328"/>
    </location>
</feature>
<evidence type="ECO:0000256" key="6">
    <source>
        <dbReference type="ARBA" id="ARBA00023122"/>
    </source>
</evidence>
<dbReference type="SUPFAM" id="SSF54631">
    <property type="entry name" value="CBS-domain pair"/>
    <property type="match status" value="1"/>
</dbReference>
<sequence length="425" mass="47976">MDSSDYIQLLTLVLLVSLSAFFSSAETALTTVNRIRVRTLAEAGNKNAITLTKILENQGKMLSAILVGNNVANLTASSLSTTLVMSIWGNKAVSIGTGILTLVILVFGEISPKTISTLYSETIALRYAKIVYAFMTIMTPVIYVVHILSSSFLRFIHVNPNKKQDSITEDELRTIVDVSHEEGVIESEERKMINNVFDFGDSVARDIMIPRIDMTLVDVNATYEELIDIFREEMYTRIPVYEETNDNVIGIINMKDLLLTDNSTDFNIRNFLREPLYTYEYKKTAELMIEMRQTCNNVVIVLDEYGATAGMITLEDLLEEIVGEIRDEYDEDEENELVEVAPLEYLVEGSMKLDDLNDRLGLELESEDYDSIAGLIIGLLDRLPEQGEEVVCNNIRLVVEALDKNRIDKVRMYLGVEETGQPKRD</sequence>
<evidence type="ECO:0000259" key="12">
    <source>
        <dbReference type="PROSITE" id="PS51846"/>
    </source>
</evidence>
<keyword evidence="3 9" id="KW-0812">Transmembrane</keyword>
<protein>
    <submittedName>
        <fullName evidence="13">CBS domain containing-hemolysin-like protein</fullName>
    </submittedName>
</protein>
<keyword evidence="4" id="KW-0677">Repeat</keyword>
<dbReference type="AlphaFoldDB" id="A0A2S6HZI5"/>
<evidence type="ECO:0000256" key="7">
    <source>
        <dbReference type="ARBA" id="ARBA00023136"/>
    </source>
</evidence>
<keyword evidence="7 9" id="KW-0472">Membrane</keyword>
<keyword evidence="14" id="KW-1185">Reference proteome</keyword>
<dbReference type="SMART" id="SM01091">
    <property type="entry name" value="CorC_HlyC"/>
    <property type="match status" value="1"/>
</dbReference>
<dbReference type="InterPro" id="IPR016169">
    <property type="entry name" value="FAD-bd_PCMH_sub2"/>
</dbReference>
<dbReference type="Gene3D" id="3.30.465.10">
    <property type="match status" value="1"/>
</dbReference>
<evidence type="ECO:0000256" key="8">
    <source>
        <dbReference type="PROSITE-ProRule" id="PRU00703"/>
    </source>
</evidence>
<evidence type="ECO:0000256" key="10">
    <source>
        <dbReference type="SAM" id="Phobius"/>
    </source>
</evidence>
<dbReference type="PANTHER" id="PTHR22777:SF17">
    <property type="entry name" value="UPF0053 PROTEIN SLL0260"/>
    <property type="match status" value="1"/>
</dbReference>
<proteinExistence type="inferred from homology"/>
<evidence type="ECO:0000256" key="1">
    <source>
        <dbReference type="ARBA" id="ARBA00004141"/>
    </source>
</evidence>
<evidence type="ECO:0000256" key="4">
    <source>
        <dbReference type="ARBA" id="ARBA00022737"/>
    </source>
</evidence>
<feature type="transmembrane region" description="Helical" evidence="10">
    <location>
        <begin position="130"/>
        <end position="153"/>
    </location>
</feature>
<evidence type="ECO:0000256" key="2">
    <source>
        <dbReference type="ARBA" id="ARBA00006337"/>
    </source>
</evidence>
<feature type="domain" description="CNNM transmembrane" evidence="12">
    <location>
        <begin position="1"/>
        <end position="189"/>
    </location>
</feature>